<evidence type="ECO:0008006" key="2">
    <source>
        <dbReference type="Google" id="ProtNLM"/>
    </source>
</evidence>
<protein>
    <recommendedName>
        <fullName evidence="2">Pyrroline-5-carboxylate reductase catalytic N-terminal domain-containing protein</fullName>
    </recommendedName>
</protein>
<dbReference type="Gene3D" id="3.40.50.720">
    <property type="entry name" value="NAD(P)-binding Rossmann-like Domain"/>
    <property type="match status" value="2"/>
</dbReference>
<dbReference type="InterPro" id="IPR036291">
    <property type="entry name" value="NAD(P)-bd_dom_sf"/>
</dbReference>
<accession>A0A6S6UAR3</accession>
<name>A0A6S6UAR3_9BACT</name>
<gene>
    <name evidence="1" type="ORF">HELGO_WM24529</name>
</gene>
<proteinExistence type="predicted"/>
<organism evidence="1">
    <name type="scientific">uncultured Sulfurovum sp</name>
    <dbReference type="NCBI Taxonomy" id="269237"/>
    <lineage>
        <taxon>Bacteria</taxon>
        <taxon>Pseudomonadati</taxon>
        <taxon>Campylobacterota</taxon>
        <taxon>Epsilonproteobacteria</taxon>
        <taxon>Campylobacterales</taxon>
        <taxon>Sulfurovaceae</taxon>
        <taxon>Sulfurovum</taxon>
        <taxon>environmental samples</taxon>
    </lineage>
</organism>
<dbReference type="AlphaFoldDB" id="A0A6S6UAR3"/>
<dbReference type="EMBL" id="CACVAZ010000191">
    <property type="protein sequence ID" value="CAA6825178.1"/>
    <property type="molecule type" value="Genomic_DNA"/>
</dbReference>
<reference evidence="1" key="1">
    <citation type="submission" date="2020-01" db="EMBL/GenBank/DDBJ databases">
        <authorList>
            <person name="Meier V. D."/>
            <person name="Meier V D."/>
        </authorList>
    </citation>
    <scope>NUCLEOTIDE SEQUENCE</scope>
    <source>
        <strain evidence="1">HLG_WM_MAG_02</strain>
    </source>
</reference>
<sequence>MKKIITILGCGWVGQALKETLQSTYSVHCLSRNIKENEALNKYNCDTLIIAIPPRENYLEVLKQTIEKIELSTQVIFLSSTSFYDKKERVVQGEILIKELHVKVLILRLSGLMGYNRIAGKYTAGKTKPHDALVNYVHRDDVINIIKLSIERQIEENIFNVTTPFHPKQSEIYTQNAKHFGWENTYFESDEVLGKCVSSDKLVAYFNYKFLKPDPLKFWE</sequence>
<dbReference type="SUPFAM" id="SSF51735">
    <property type="entry name" value="NAD(P)-binding Rossmann-fold domains"/>
    <property type="match status" value="1"/>
</dbReference>
<evidence type="ECO:0000313" key="1">
    <source>
        <dbReference type="EMBL" id="CAA6825178.1"/>
    </source>
</evidence>